<accession>A0A1B4XDD0</accession>
<dbReference type="Gene3D" id="3.30.70.270">
    <property type="match status" value="1"/>
</dbReference>
<dbReference type="NCBIfam" id="TIGR00254">
    <property type="entry name" value="GGDEF"/>
    <property type="match status" value="1"/>
</dbReference>
<dbReference type="CDD" id="cd01949">
    <property type="entry name" value="GGDEF"/>
    <property type="match status" value="1"/>
</dbReference>
<name>A0A1B4XDD0_9GAMM</name>
<evidence type="ECO:0000256" key="2">
    <source>
        <dbReference type="ARBA" id="ARBA00012528"/>
    </source>
</evidence>
<dbReference type="SUPFAM" id="SSF55073">
    <property type="entry name" value="Nucleotide cyclase"/>
    <property type="match status" value="1"/>
</dbReference>
<dbReference type="Pfam" id="PF00990">
    <property type="entry name" value="GGDEF"/>
    <property type="match status" value="1"/>
</dbReference>
<dbReference type="SMART" id="SM00267">
    <property type="entry name" value="GGDEF"/>
    <property type="match status" value="1"/>
</dbReference>
<dbReference type="GO" id="GO:0043709">
    <property type="term" value="P:cell adhesion involved in single-species biofilm formation"/>
    <property type="evidence" value="ECO:0007669"/>
    <property type="project" value="TreeGrafter"/>
</dbReference>
<keyword evidence="4" id="KW-1133">Transmembrane helix</keyword>
<keyword evidence="4" id="KW-0472">Membrane</keyword>
<comment type="catalytic activity">
    <reaction evidence="3">
        <text>2 GTP = 3',3'-c-di-GMP + 2 diphosphate</text>
        <dbReference type="Rhea" id="RHEA:24898"/>
        <dbReference type="ChEBI" id="CHEBI:33019"/>
        <dbReference type="ChEBI" id="CHEBI:37565"/>
        <dbReference type="ChEBI" id="CHEBI:58805"/>
        <dbReference type="EC" id="2.7.7.65"/>
    </reaction>
</comment>
<gene>
    <name evidence="6" type="ORF">SCL_0474</name>
</gene>
<evidence type="ECO:0000259" key="5">
    <source>
        <dbReference type="PROSITE" id="PS50887"/>
    </source>
</evidence>
<dbReference type="RefSeq" id="WP_096359631.1">
    <property type="nucleotide sequence ID" value="NZ_AP014879.1"/>
</dbReference>
<dbReference type="PANTHER" id="PTHR45138:SF9">
    <property type="entry name" value="DIGUANYLATE CYCLASE DGCM-RELATED"/>
    <property type="match status" value="1"/>
</dbReference>
<dbReference type="OrthoDB" id="766410at2"/>
<dbReference type="EC" id="2.7.7.65" evidence="2"/>
<feature type="domain" description="GGDEF" evidence="5">
    <location>
        <begin position="360"/>
        <end position="493"/>
    </location>
</feature>
<dbReference type="KEGG" id="slim:SCL_0474"/>
<dbReference type="EMBL" id="AP014879">
    <property type="protein sequence ID" value="BAV32796.1"/>
    <property type="molecule type" value="Genomic_DNA"/>
</dbReference>
<dbReference type="InterPro" id="IPR050469">
    <property type="entry name" value="Diguanylate_Cyclase"/>
</dbReference>
<dbReference type="InterPro" id="IPR043128">
    <property type="entry name" value="Rev_trsase/Diguanyl_cyclase"/>
</dbReference>
<dbReference type="Proteomes" id="UP000243180">
    <property type="component" value="Chromosome"/>
</dbReference>
<protein>
    <recommendedName>
        <fullName evidence="2">diguanylate cyclase</fullName>
        <ecNumber evidence="2">2.7.7.65</ecNumber>
    </recommendedName>
</protein>
<dbReference type="PANTHER" id="PTHR45138">
    <property type="entry name" value="REGULATORY COMPONENTS OF SENSORY TRANSDUCTION SYSTEM"/>
    <property type="match status" value="1"/>
</dbReference>
<dbReference type="PROSITE" id="PS50887">
    <property type="entry name" value="GGDEF"/>
    <property type="match status" value="1"/>
</dbReference>
<proteinExistence type="predicted"/>
<evidence type="ECO:0000313" key="7">
    <source>
        <dbReference type="Proteomes" id="UP000243180"/>
    </source>
</evidence>
<keyword evidence="7" id="KW-1185">Reference proteome</keyword>
<dbReference type="InterPro" id="IPR000160">
    <property type="entry name" value="GGDEF_dom"/>
</dbReference>
<sequence>MARSLTRIHLQVFLILLLCFAAIGYAGFLVLRDVQQASYHERASQVAGDASKRINELVAQQREALEKIAQQPGLATLLQRGTPLERSRKQEEIKSQLAGAASVHLLPRNSLGAFSATEELDQACLDYVRRMAGTNAPAVPEFHSVDSPTRHYGLAVPVRDESRNPVGYLLAGFTRAPLQAILEQSRPENAYMELQQQAAGGATQTVLTSGKVSGANATIVASMLGLGQWTLIYQSPEMPFRILSGNRVYYLAVILAGFVAIFVVLFRLYSRTLHAVRHDIHSLIRMFRDLREGSVRVEYPMALREFSEIFDYLRDRGQRLMKEKEKLKDMGLMDHLSQLGNRRHFEARLKELFDASKSNGPSSVLIIDMDHFKQVNDKHGHDAGDALIVGFANALRKVVRQTDVLVRLGGDEFCIIYTYASLDKARNFAERLRRQLPREISLPKGVIHQLRWTGGLSAMHDKDAKPDDVLWRADQALFQAKEAGRNLTKIYDPVAGLPAKKQIMSS</sequence>
<dbReference type="GO" id="GO:0052621">
    <property type="term" value="F:diguanylate cyclase activity"/>
    <property type="evidence" value="ECO:0007669"/>
    <property type="project" value="UniProtKB-EC"/>
</dbReference>
<dbReference type="InterPro" id="IPR029787">
    <property type="entry name" value="Nucleotide_cyclase"/>
</dbReference>
<dbReference type="GO" id="GO:1902201">
    <property type="term" value="P:negative regulation of bacterial-type flagellum-dependent cell motility"/>
    <property type="evidence" value="ECO:0007669"/>
    <property type="project" value="TreeGrafter"/>
</dbReference>
<keyword evidence="4" id="KW-0812">Transmembrane</keyword>
<evidence type="ECO:0000256" key="3">
    <source>
        <dbReference type="ARBA" id="ARBA00034247"/>
    </source>
</evidence>
<organism evidence="6 7">
    <name type="scientific">Sulfuricaulis limicola</name>
    <dbReference type="NCBI Taxonomy" id="1620215"/>
    <lineage>
        <taxon>Bacteria</taxon>
        <taxon>Pseudomonadati</taxon>
        <taxon>Pseudomonadota</taxon>
        <taxon>Gammaproteobacteria</taxon>
        <taxon>Acidiferrobacterales</taxon>
        <taxon>Acidiferrobacteraceae</taxon>
        <taxon>Sulfuricaulis</taxon>
    </lineage>
</organism>
<comment type="cofactor">
    <cofactor evidence="1">
        <name>Mg(2+)</name>
        <dbReference type="ChEBI" id="CHEBI:18420"/>
    </cofactor>
</comment>
<evidence type="ECO:0000256" key="4">
    <source>
        <dbReference type="SAM" id="Phobius"/>
    </source>
</evidence>
<reference evidence="6 7" key="1">
    <citation type="submission" date="2015-05" db="EMBL/GenBank/DDBJ databases">
        <title>Complete genome sequence of a sulfur-oxidizing gammaproteobacterium strain HA5.</title>
        <authorList>
            <person name="Miura A."/>
            <person name="Kojima H."/>
            <person name="Fukui M."/>
        </authorList>
    </citation>
    <scope>NUCLEOTIDE SEQUENCE [LARGE SCALE GENOMIC DNA]</scope>
    <source>
        <strain evidence="6 7">HA5</strain>
    </source>
</reference>
<dbReference type="AlphaFoldDB" id="A0A1B4XDD0"/>
<dbReference type="GO" id="GO:0005886">
    <property type="term" value="C:plasma membrane"/>
    <property type="evidence" value="ECO:0007669"/>
    <property type="project" value="TreeGrafter"/>
</dbReference>
<dbReference type="InParanoid" id="A0A1B4XDD0"/>
<evidence type="ECO:0000313" key="6">
    <source>
        <dbReference type="EMBL" id="BAV32796.1"/>
    </source>
</evidence>
<evidence type="ECO:0000256" key="1">
    <source>
        <dbReference type="ARBA" id="ARBA00001946"/>
    </source>
</evidence>
<dbReference type="FunFam" id="3.30.70.270:FF:000001">
    <property type="entry name" value="Diguanylate cyclase domain protein"/>
    <property type="match status" value="1"/>
</dbReference>
<feature type="transmembrane region" description="Helical" evidence="4">
    <location>
        <begin position="248"/>
        <end position="269"/>
    </location>
</feature>